<dbReference type="EMBL" id="QASA01000001">
    <property type="protein sequence ID" value="RDC62787.1"/>
    <property type="molecule type" value="Genomic_DNA"/>
</dbReference>
<dbReference type="AlphaFoldDB" id="A0A369QHN0"/>
<feature type="transmembrane region" description="Helical" evidence="1">
    <location>
        <begin position="45"/>
        <end position="68"/>
    </location>
</feature>
<evidence type="ECO:0000313" key="2">
    <source>
        <dbReference type="EMBL" id="RDC62787.1"/>
    </source>
</evidence>
<reference evidence="2 3" key="1">
    <citation type="submission" date="2018-04" db="EMBL/GenBank/DDBJ databases">
        <title>Adhaeribacter sp. HMF7616 genome sequencing and assembly.</title>
        <authorList>
            <person name="Kang H."/>
            <person name="Kang J."/>
            <person name="Cha I."/>
            <person name="Kim H."/>
            <person name="Joh K."/>
        </authorList>
    </citation>
    <scope>NUCLEOTIDE SEQUENCE [LARGE SCALE GENOMIC DNA]</scope>
    <source>
        <strain evidence="2 3">HMF7616</strain>
    </source>
</reference>
<feature type="transmembrane region" description="Helical" evidence="1">
    <location>
        <begin position="12"/>
        <end position="33"/>
    </location>
</feature>
<evidence type="ECO:0000313" key="3">
    <source>
        <dbReference type="Proteomes" id="UP000253919"/>
    </source>
</evidence>
<proteinExistence type="predicted"/>
<keyword evidence="3" id="KW-1185">Reference proteome</keyword>
<keyword evidence="1" id="KW-0472">Membrane</keyword>
<accession>A0A369QHN0</accession>
<protein>
    <submittedName>
        <fullName evidence="2">Uncharacterized protein</fullName>
    </submittedName>
</protein>
<organism evidence="2 3">
    <name type="scientific">Adhaeribacter pallidiroseus</name>
    <dbReference type="NCBI Taxonomy" id="2072847"/>
    <lineage>
        <taxon>Bacteria</taxon>
        <taxon>Pseudomonadati</taxon>
        <taxon>Bacteroidota</taxon>
        <taxon>Cytophagia</taxon>
        <taxon>Cytophagales</taxon>
        <taxon>Hymenobacteraceae</taxon>
        <taxon>Adhaeribacter</taxon>
    </lineage>
</organism>
<comment type="caution">
    <text evidence="2">The sequence shown here is derived from an EMBL/GenBank/DDBJ whole genome shotgun (WGS) entry which is preliminary data.</text>
</comment>
<keyword evidence="1" id="KW-0812">Transmembrane</keyword>
<keyword evidence="1" id="KW-1133">Transmembrane helix</keyword>
<dbReference type="Proteomes" id="UP000253919">
    <property type="component" value="Unassembled WGS sequence"/>
</dbReference>
<name>A0A369QHN0_9BACT</name>
<sequence length="136" mass="15570">MIELRVARGWAVFIYLTAPLLIFLFGWLLFMPFLPNAKGNSNNLIWFLTPVSLGMIGLMVIGLLDTIFGKVVIEADRIYSKSILSNRELLFNEISTQSKLSIGKRDKSSCLKSRVKEVPKPVMMRSRACFKWVKER</sequence>
<gene>
    <name evidence="2" type="ORF">AHMF7616_01381</name>
</gene>
<evidence type="ECO:0000256" key="1">
    <source>
        <dbReference type="SAM" id="Phobius"/>
    </source>
</evidence>